<name>A0A378HZK5_9GAMM</name>
<evidence type="ECO:0000313" key="3">
    <source>
        <dbReference type="Proteomes" id="UP000254968"/>
    </source>
</evidence>
<keyword evidence="3" id="KW-1185">Reference proteome</keyword>
<protein>
    <submittedName>
        <fullName evidence="2">Competence protein ComEA</fullName>
    </submittedName>
</protein>
<accession>A0A378HZK5</accession>
<sequence length="103" mass="11369">MKRRLLGLALCFFVLPAFSQTSLSGNLSKVSVIDKQINLNTADIKTLSKSIKGIGSKRAEAIITYRQKHGNFKSVTDLAHVPGLGQKFVNSHADELQRIFIVE</sequence>
<dbReference type="GO" id="GO:0015628">
    <property type="term" value="P:protein secretion by the type II secretion system"/>
    <property type="evidence" value="ECO:0007669"/>
    <property type="project" value="TreeGrafter"/>
</dbReference>
<dbReference type="SUPFAM" id="SSF47781">
    <property type="entry name" value="RuvA domain 2-like"/>
    <property type="match status" value="1"/>
</dbReference>
<gene>
    <name evidence="2" type="primary">comEA</name>
    <name evidence="2" type="ORF">NCTC13315_00888</name>
</gene>
<dbReference type="Proteomes" id="UP000254968">
    <property type="component" value="Unassembled WGS sequence"/>
</dbReference>
<dbReference type="OrthoDB" id="7510573at2"/>
<evidence type="ECO:0000256" key="1">
    <source>
        <dbReference type="SAM" id="SignalP"/>
    </source>
</evidence>
<dbReference type="Gene3D" id="1.10.150.280">
    <property type="entry name" value="AF1531-like domain"/>
    <property type="match status" value="1"/>
</dbReference>
<feature type="chain" id="PRO_5016731538" evidence="1">
    <location>
        <begin position="20"/>
        <end position="103"/>
    </location>
</feature>
<dbReference type="EMBL" id="UGNV01000001">
    <property type="protein sequence ID" value="STX28359.1"/>
    <property type="molecule type" value="Genomic_DNA"/>
</dbReference>
<dbReference type="RefSeq" id="WP_115302112.1">
    <property type="nucleotide sequence ID" value="NZ_CAAAHO010000001.1"/>
</dbReference>
<organism evidence="2 3">
    <name type="scientific">Legionella beliardensis</name>
    <dbReference type="NCBI Taxonomy" id="91822"/>
    <lineage>
        <taxon>Bacteria</taxon>
        <taxon>Pseudomonadati</taxon>
        <taxon>Pseudomonadota</taxon>
        <taxon>Gammaproteobacteria</taxon>
        <taxon>Legionellales</taxon>
        <taxon>Legionellaceae</taxon>
        <taxon>Legionella</taxon>
    </lineage>
</organism>
<feature type="signal peptide" evidence="1">
    <location>
        <begin position="1"/>
        <end position="19"/>
    </location>
</feature>
<dbReference type="InterPro" id="IPR004509">
    <property type="entry name" value="Competence_ComEA_HhH"/>
</dbReference>
<keyword evidence="1" id="KW-0732">Signal</keyword>
<dbReference type="GO" id="GO:0015627">
    <property type="term" value="C:type II protein secretion system complex"/>
    <property type="evidence" value="ECO:0007669"/>
    <property type="project" value="TreeGrafter"/>
</dbReference>
<dbReference type="PANTHER" id="PTHR21180:SF32">
    <property type="entry name" value="ENDONUCLEASE_EXONUCLEASE_PHOSPHATASE FAMILY DOMAIN-CONTAINING PROTEIN 1"/>
    <property type="match status" value="1"/>
</dbReference>
<dbReference type="AlphaFoldDB" id="A0A378HZK5"/>
<proteinExistence type="predicted"/>
<reference evidence="2 3" key="1">
    <citation type="submission" date="2018-06" db="EMBL/GenBank/DDBJ databases">
        <authorList>
            <consortium name="Pathogen Informatics"/>
            <person name="Doyle S."/>
        </authorList>
    </citation>
    <scope>NUCLEOTIDE SEQUENCE [LARGE SCALE GENOMIC DNA]</scope>
    <source>
        <strain evidence="2 3">NCTC13315</strain>
    </source>
</reference>
<dbReference type="NCBIfam" id="TIGR00426">
    <property type="entry name" value="competence protein ComEA helix-hairpin-helix repeat region"/>
    <property type="match status" value="1"/>
</dbReference>
<dbReference type="PANTHER" id="PTHR21180">
    <property type="entry name" value="ENDONUCLEASE/EXONUCLEASE/PHOSPHATASE FAMILY DOMAIN-CONTAINING PROTEIN 1"/>
    <property type="match status" value="1"/>
</dbReference>
<evidence type="ECO:0000313" key="2">
    <source>
        <dbReference type="EMBL" id="STX28359.1"/>
    </source>
</evidence>
<dbReference type="Pfam" id="PF12836">
    <property type="entry name" value="HHH_3"/>
    <property type="match status" value="1"/>
</dbReference>
<dbReference type="InterPro" id="IPR051675">
    <property type="entry name" value="Endo/Exo/Phosphatase_dom_1"/>
</dbReference>
<dbReference type="InterPro" id="IPR010994">
    <property type="entry name" value="RuvA_2-like"/>
</dbReference>